<dbReference type="InterPro" id="IPR012001">
    <property type="entry name" value="Thiamin_PyroP_enz_TPP-bd_dom"/>
</dbReference>
<feature type="domain" description="Thiamine pyrophosphate enzyme central" evidence="4">
    <location>
        <begin position="201"/>
        <end position="331"/>
    </location>
</feature>
<dbReference type="InterPro" id="IPR012000">
    <property type="entry name" value="Thiamin_PyroP_enz_cen_dom"/>
</dbReference>
<dbReference type="KEGG" id="orn:DV701_03425"/>
<organism evidence="7 8">
    <name type="scientific">Ornithinimicrobium avium</name>
    <dbReference type="NCBI Taxonomy" id="2283195"/>
    <lineage>
        <taxon>Bacteria</taxon>
        <taxon>Bacillati</taxon>
        <taxon>Actinomycetota</taxon>
        <taxon>Actinomycetes</taxon>
        <taxon>Micrococcales</taxon>
        <taxon>Ornithinimicrobiaceae</taxon>
        <taxon>Ornithinimicrobium</taxon>
    </lineage>
</organism>
<dbReference type="PANTHER" id="PTHR42981:SF2">
    <property type="entry name" value="PYRUVATE DEHYDROGENASE [UBIQUINONE]"/>
    <property type="match status" value="1"/>
</dbReference>
<dbReference type="Pfam" id="PF00205">
    <property type="entry name" value="TPP_enzyme_M"/>
    <property type="match status" value="1"/>
</dbReference>
<dbReference type="InterPro" id="IPR029035">
    <property type="entry name" value="DHS-like_NAD/FAD-binding_dom"/>
</dbReference>
<evidence type="ECO:0000259" key="5">
    <source>
        <dbReference type="Pfam" id="PF02775"/>
    </source>
</evidence>
<sequence>MSNETVSDFVIDRLIEWDLHQWYGFPGDGIGGFDGALERAERAGKNFRYIRPTHEEIAAFMACAHAKFTGQVGVCIATSGPGAVHLLNGLYDAKMDNQPVVAVVGQQGRVSLGSEAQQEMNLERLFADVAGFVQTVTTPMQAQMVVDRAVRIAHAWRCPAVVILPADVQNLPMEAPQVEHWVSRTGVGHASTALTPPRDELRRAAEVLNAGRKVAMLVGEGARGATDEVIAVADRLGAGIVTALLGKDVVPGDLPYHTQQLGLLGSRPSYDMMQDCDTLLVVGSNYPYAEFLPATGQARGVQIDLSSAHLSLRYPMEVNLAGDARATLAALLPLLEEQTDRSWQEGVISGMQDWDAVLEQEARTEADPINPRLVYQLLNERLPHNSIVTADAGSTADWYGHHLKLGRGMSGNLSGRLASMLAAMPYAVAAKFAHPDRPVICTIGDGAFQMLGMNEILTVKRHWQEWADPRFIVLVLHNDDLNQVSWEMREAGDPRYDTSQLVEDMDYAAYGELLGLRGIRVERPDQVADAWDAAFAADRPVILDVRTDRNVPPLPAHVSYEEAKGVLKTLLKGDPAEVRVIANSLRAVGAELFAGARSRLSSDEGK</sequence>
<comment type="similarity">
    <text evidence="1 3">Belongs to the TPP enzyme family.</text>
</comment>
<dbReference type="EMBL" id="CP031229">
    <property type="protein sequence ID" value="AXH95315.1"/>
    <property type="molecule type" value="Genomic_DNA"/>
</dbReference>
<proteinExistence type="inferred from homology"/>
<evidence type="ECO:0000256" key="2">
    <source>
        <dbReference type="ARBA" id="ARBA00023052"/>
    </source>
</evidence>
<dbReference type="RefSeq" id="WP_114927080.1">
    <property type="nucleotide sequence ID" value="NZ_CP031229.1"/>
</dbReference>
<keyword evidence="8" id="KW-1185">Reference proteome</keyword>
<dbReference type="CDD" id="cd07039">
    <property type="entry name" value="TPP_PYR_POX"/>
    <property type="match status" value="1"/>
</dbReference>
<dbReference type="Proteomes" id="UP000253790">
    <property type="component" value="Chromosome"/>
</dbReference>
<evidence type="ECO:0000313" key="7">
    <source>
        <dbReference type="EMBL" id="AXH95315.1"/>
    </source>
</evidence>
<dbReference type="OrthoDB" id="4959782at2"/>
<reference evidence="7 8" key="1">
    <citation type="submission" date="2018-07" db="EMBL/GenBank/DDBJ databases">
        <title>Complete genome sequencing of Ornithinimicrobium sp. AMA3305.</title>
        <authorList>
            <person name="Bae J.-W."/>
        </authorList>
    </citation>
    <scope>NUCLEOTIDE SEQUENCE [LARGE SCALE GENOMIC DNA]</scope>
    <source>
        <strain evidence="7 8">AMA3305</strain>
    </source>
</reference>
<dbReference type="GO" id="GO:0000287">
    <property type="term" value="F:magnesium ion binding"/>
    <property type="evidence" value="ECO:0007669"/>
    <property type="project" value="InterPro"/>
</dbReference>
<evidence type="ECO:0000256" key="1">
    <source>
        <dbReference type="ARBA" id="ARBA00007812"/>
    </source>
</evidence>
<dbReference type="NCBIfam" id="NF006129">
    <property type="entry name" value="PRK08273.1"/>
    <property type="match status" value="1"/>
</dbReference>
<keyword evidence="2 3" id="KW-0786">Thiamine pyrophosphate</keyword>
<gene>
    <name evidence="7" type="ORF">DV701_03425</name>
</gene>
<evidence type="ECO:0000259" key="4">
    <source>
        <dbReference type="Pfam" id="PF00205"/>
    </source>
</evidence>
<dbReference type="Gene3D" id="3.40.50.970">
    <property type="match status" value="2"/>
</dbReference>
<dbReference type="GO" id="GO:0030976">
    <property type="term" value="F:thiamine pyrophosphate binding"/>
    <property type="evidence" value="ECO:0007669"/>
    <property type="project" value="InterPro"/>
</dbReference>
<protein>
    <submittedName>
        <fullName evidence="7">Thiamine pyrophosphate-requiring protein</fullName>
    </submittedName>
</protein>
<dbReference type="Gene3D" id="3.40.50.1220">
    <property type="entry name" value="TPP-binding domain"/>
    <property type="match status" value="1"/>
</dbReference>
<dbReference type="InterPro" id="IPR047210">
    <property type="entry name" value="TPP_PYR_POXB-like"/>
</dbReference>
<feature type="domain" description="Thiamine pyrophosphate enzyme N-terminal TPP-binding" evidence="6">
    <location>
        <begin position="5"/>
        <end position="121"/>
    </location>
</feature>
<dbReference type="InterPro" id="IPR029061">
    <property type="entry name" value="THDP-binding"/>
</dbReference>
<dbReference type="PANTHER" id="PTHR42981">
    <property type="entry name" value="PYRUVATE DEHYDROGENASE [UBIQUINONE]"/>
    <property type="match status" value="1"/>
</dbReference>
<dbReference type="GO" id="GO:0003824">
    <property type="term" value="F:catalytic activity"/>
    <property type="evidence" value="ECO:0007669"/>
    <property type="project" value="InterPro"/>
</dbReference>
<dbReference type="AlphaFoldDB" id="A0A345NJV7"/>
<dbReference type="SUPFAM" id="SSF52467">
    <property type="entry name" value="DHS-like NAD/FAD-binding domain"/>
    <property type="match status" value="1"/>
</dbReference>
<evidence type="ECO:0000259" key="6">
    <source>
        <dbReference type="Pfam" id="PF02776"/>
    </source>
</evidence>
<dbReference type="SUPFAM" id="SSF52518">
    <property type="entry name" value="Thiamin diphosphate-binding fold (THDP-binding)"/>
    <property type="match status" value="2"/>
</dbReference>
<evidence type="ECO:0000313" key="8">
    <source>
        <dbReference type="Proteomes" id="UP000253790"/>
    </source>
</evidence>
<evidence type="ECO:0000256" key="3">
    <source>
        <dbReference type="RuleBase" id="RU362132"/>
    </source>
</evidence>
<feature type="domain" description="Thiamine pyrophosphate enzyme TPP-binding" evidence="5">
    <location>
        <begin position="391"/>
        <end position="545"/>
    </location>
</feature>
<dbReference type="InterPro" id="IPR011766">
    <property type="entry name" value="TPP_enzyme_TPP-bd"/>
</dbReference>
<dbReference type="Pfam" id="PF02776">
    <property type="entry name" value="TPP_enzyme_N"/>
    <property type="match status" value="1"/>
</dbReference>
<dbReference type="Pfam" id="PF02775">
    <property type="entry name" value="TPP_enzyme_C"/>
    <property type="match status" value="1"/>
</dbReference>
<dbReference type="InterPro" id="IPR047211">
    <property type="entry name" value="POXB-like"/>
</dbReference>
<name>A0A345NJV7_9MICO</name>
<accession>A0A345NJV7</accession>